<dbReference type="InterPro" id="IPR001683">
    <property type="entry name" value="PX_dom"/>
</dbReference>
<evidence type="ECO:0000256" key="3">
    <source>
        <dbReference type="ARBA" id="ARBA00022553"/>
    </source>
</evidence>
<proteinExistence type="inferred from homology"/>
<sequence length="872" mass="98448">MISKLFRLDTQRREKHEITPHDIKMLREMAATHNITSVEVPRYRVRGNFVEYVVECSERNLTWQVFRRYQQFKLLDQKLKQLCSMGSQYHCEYGVLPVLTGSHWAEVTNQSVDLVEKRRRHLEIYLEQLLVPKNLFYVANTALYNFLHDGEVPVRSRTNVLRPLIGFAKPEPSQQQPQEERGDGIAASEEAPPKPLDTGAAVGSAGGDPSVPTTTNCAASERGISNSVDSSMTNASSGPEECDDVPSKEETDTEDINMPPASSLCLQCNAEFSSMLYPHRCFLCKQRFCRNCLRHVELEEGAVRVCVQCYENQERHNRKMRMGKDSSPTTPSLHPQGDVAASQPLHLQEGSCLRTDVSLSDFELVTTLGRGTFGKVIKVIFREDGQVYAMKVLNKCIIHKRRMVDYIREEKTILASLPPHPYIVACHFAFQTDYHLFFVFDFLPGGELYSRLYPKCTLSPADVRVIVAEIVLALEQLHRYDIVHRDLKPENVVFAADGHLKLTDFGLARMNFSRHRRCSFVGSPEYLAPETIRGERQTAALDWWSLGVMMYEMLKGAAPFHAANNNEVCSNVLSLDLDLSAPCFTPEAASLIRQLLQRQPKQRLSDAEQIKAHPYFASLNWSALEKKALPPPVRLNFDGNDTKYFKREFTAEWAVIRKPHEVSRATLDILKTRFSNFVHVPDVESGVSSSSSRSSCHSSCRKPPSHLRSIKEDADAAPNAQKVLGLWRLVKVEMATDDGKINYPWGGEVCGFLAYFPNGVFTMQLTLACRRHMRAQFPERATRDELVDMYNSYVASFGKYQVGAEGGTIVHCPSGSLAPGPSWGQQKYFIEVLAGKAEGGVAVLKLFTAPYKIEEENLLARTFLTWERLESC</sequence>
<dbReference type="RefSeq" id="XP_029232712.1">
    <property type="nucleotide sequence ID" value="XM_029367187.1"/>
</dbReference>
<feature type="binding site" evidence="12">
    <location>
        <position position="391"/>
    </location>
    <ligand>
        <name>ATP</name>
        <dbReference type="ChEBI" id="CHEBI:30616"/>
    </ligand>
</feature>
<dbReference type="InterPro" id="IPR008271">
    <property type="entry name" value="Ser/Thr_kinase_AS"/>
</dbReference>
<dbReference type="EC" id="2.7.11.-" evidence="18"/>
<dbReference type="InterPro" id="IPR011009">
    <property type="entry name" value="Kinase-like_dom_sf"/>
</dbReference>
<dbReference type="SMART" id="SM00220">
    <property type="entry name" value="S_TKc"/>
    <property type="match status" value="1"/>
</dbReference>
<organism evidence="18 19">
    <name type="scientific">Trypanosoma conorhini</name>
    <dbReference type="NCBI Taxonomy" id="83891"/>
    <lineage>
        <taxon>Eukaryota</taxon>
        <taxon>Discoba</taxon>
        <taxon>Euglenozoa</taxon>
        <taxon>Kinetoplastea</taxon>
        <taxon>Metakinetoplastina</taxon>
        <taxon>Trypanosomatida</taxon>
        <taxon>Trypanosomatidae</taxon>
        <taxon>Trypanosoma</taxon>
    </lineage>
</organism>
<dbReference type="PROSITE" id="PS00107">
    <property type="entry name" value="PROTEIN_KINASE_ATP"/>
    <property type="match status" value="1"/>
</dbReference>
<dbReference type="SUPFAM" id="SSF57903">
    <property type="entry name" value="FYVE/PHD zinc finger"/>
    <property type="match status" value="1"/>
</dbReference>
<dbReference type="InterPro" id="IPR045270">
    <property type="entry name" value="STKc_AGC"/>
</dbReference>
<dbReference type="PROSITE" id="PS50011">
    <property type="entry name" value="PROTEIN_KINASE_DOM"/>
    <property type="match status" value="1"/>
</dbReference>
<dbReference type="CDD" id="cd00065">
    <property type="entry name" value="FYVE_like_SF"/>
    <property type="match status" value="1"/>
</dbReference>
<evidence type="ECO:0000313" key="18">
    <source>
        <dbReference type="EMBL" id="RNF27506.1"/>
    </source>
</evidence>
<dbReference type="Pfam" id="PF00069">
    <property type="entry name" value="Pkinase"/>
    <property type="match status" value="1"/>
</dbReference>
<dbReference type="AlphaFoldDB" id="A0A3R7LMC9"/>
<gene>
    <name evidence="18" type="ORF">Tco025E_00242</name>
</gene>
<dbReference type="PROSITE" id="PS51285">
    <property type="entry name" value="AGC_KINASE_CTER"/>
    <property type="match status" value="1"/>
</dbReference>
<feature type="domain" description="PX" evidence="16">
    <location>
        <begin position="30"/>
        <end position="154"/>
    </location>
</feature>
<feature type="domain" description="FYVE-type" evidence="15">
    <location>
        <begin position="259"/>
        <end position="314"/>
    </location>
</feature>
<dbReference type="GeneID" id="40313853"/>
<evidence type="ECO:0000259" key="15">
    <source>
        <dbReference type="PROSITE" id="PS50178"/>
    </source>
</evidence>
<evidence type="ECO:0000259" key="14">
    <source>
        <dbReference type="PROSITE" id="PS50011"/>
    </source>
</evidence>
<evidence type="ECO:0000256" key="4">
    <source>
        <dbReference type="ARBA" id="ARBA00022679"/>
    </source>
</evidence>
<feature type="domain" description="Protein kinase" evidence="14">
    <location>
        <begin position="362"/>
        <end position="616"/>
    </location>
</feature>
<dbReference type="InterPro" id="IPR000961">
    <property type="entry name" value="AGC-kinase_C"/>
</dbReference>
<evidence type="ECO:0000256" key="9">
    <source>
        <dbReference type="ARBA" id="ARBA00022833"/>
    </source>
</evidence>
<keyword evidence="7 11" id="KW-0863">Zinc-finger</keyword>
<evidence type="ECO:0000256" key="6">
    <source>
        <dbReference type="ARBA" id="ARBA00022741"/>
    </source>
</evidence>
<keyword evidence="6 12" id="KW-0547">Nucleotide-binding</keyword>
<dbReference type="CDD" id="cd06093">
    <property type="entry name" value="PX_domain"/>
    <property type="match status" value="1"/>
</dbReference>
<evidence type="ECO:0000256" key="13">
    <source>
        <dbReference type="SAM" id="MobiDB-lite"/>
    </source>
</evidence>
<evidence type="ECO:0000256" key="2">
    <source>
        <dbReference type="ARBA" id="ARBA00022527"/>
    </source>
</evidence>
<keyword evidence="3" id="KW-0597">Phosphoprotein</keyword>
<feature type="domain" description="AGC-kinase C-terminal" evidence="17">
    <location>
        <begin position="617"/>
        <end position="689"/>
    </location>
</feature>
<dbReference type="FunFam" id="1.10.510.10:FF:000571">
    <property type="entry name" value="Maternal embryonic leucine zipper kinase"/>
    <property type="match status" value="1"/>
</dbReference>
<comment type="caution">
    <text evidence="18">The sequence shown here is derived from an EMBL/GenBank/DDBJ whole genome shotgun (WGS) entry which is preliminary data.</text>
</comment>
<dbReference type="PANTHER" id="PTHR24351">
    <property type="entry name" value="RIBOSOMAL PROTEIN S6 KINASE"/>
    <property type="match status" value="1"/>
</dbReference>
<evidence type="ECO:0000256" key="8">
    <source>
        <dbReference type="ARBA" id="ARBA00022777"/>
    </source>
</evidence>
<evidence type="ECO:0000259" key="16">
    <source>
        <dbReference type="PROSITE" id="PS50195"/>
    </source>
</evidence>
<evidence type="ECO:0000256" key="5">
    <source>
        <dbReference type="ARBA" id="ARBA00022723"/>
    </source>
</evidence>
<keyword evidence="9" id="KW-0862">Zinc</keyword>
<evidence type="ECO:0000256" key="1">
    <source>
        <dbReference type="ARBA" id="ARBA00009903"/>
    </source>
</evidence>
<dbReference type="InterPro" id="IPR011011">
    <property type="entry name" value="Znf_FYVE_PHD"/>
</dbReference>
<feature type="compositionally biased region" description="Polar residues" evidence="13">
    <location>
        <begin position="211"/>
        <end position="237"/>
    </location>
</feature>
<keyword evidence="4 18" id="KW-0808">Transferase</keyword>
<dbReference type="PROSITE" id="PS50178">
    <property type="entry name" value="ZF_FYVE"/>
    <property type="match status" value="1"/>
</dbReference>
<evidence type="ECO:0000256" key="12">
    <source>
        <dbReference type="PROSITE-ProRule" id="PRU10141"/>
    </source>
</evidence>
<dbReference type="Gene3D" id="3.30.200.20">
    <property type="entry name" value="Phosphorylase Kinase, domain 1"/>
    <property type="match status" value="1"/>
</dbReference>
<feature type="region of interest" description="Disordered" evidence="13">
    <location>
        <begin position="318"/>
        <end position="338"/>
    </location>
</feature>
<dbReference type="PROSITE" id="PS50195">
    <property type="entry name" value="PX"/>
    <property type="match status" value="1"/>
</dbReference>
<evidence type="ECO:0000256" key="7">
    <source>
        <dbReference type="ARBA" id="ARBA00022771"/>
    </source>
</evidence>
<dbReference type="GO" id="GO:0004674">
    <property type="term" value="F:protein serine/threonine kinase activity"/>
    <property type="evidence" value="ECO:0007669"/>
    <property type="project" value="UniProtKB-KW"/>
</dbReference>
<name>A0A3R7LMC9_9TRYP</name>
<comment type="similarity">
    <text evidence="1">Belongs to the protein kinase superfamily. AGC Ser/Thr protein kinase family.</text>
</comment>
<dbReference type="GO" id="GO:0035091">
    <property type="term" value="F:phosphatidylinositol binding"/>
    <property type="evidence" value="ECO:0007669"/>
    <property type="project" value="InterPro"/>
</dbReference>
<keyword evidence="10 12" id="KW-0067">ATP-binding</keyword>
<dbReference type="InterPro" id="IPR017455">
    <property type="entry name" value="Znf_FYVE-rel"/>
</dbReference>
<dbReference type="GO" id="GO:0005524">
    <property type="term" value="F:ATP binding"/>
    <property type="evidence" value="ECO:0007669"/>
    <property type="project" value="UniProtKB-UniRule"/>
</dbReference>
<keyword evidence="2" id="KW-0723">Serine/threonine-protein kinase</keyword>
<dbReference type="EMBL" id="MKKU01000004">
    <property type="protein sequence ID" value="RNF27506.1"/>
    <property type="molecule type" value="Genomic_DNA"/>
</dbReference>
<dbReference type="InterPro" id="IPR036871">
    <property type="entry name" value="PX_dom_sf"/>
</dbReference>
<reference evidence="18 19" key="1">
    <citation type="journal article" date="2018" name="BMC Genomics">
        <title>Genomic comparison of Trypanosoma conorhini and Trypanosoma rangeli to Trypanosoma cruzi strains of high and low virulence.</title>
        <authorList>
            <person name="Bradwell K.R."/>
            <person name="Koparde V.N."/>
            <person name="Matveyev A.V."/>
            <person name="Serrano M.G."/>
            <person name="Alves J.M."/>
            <person name="Parikh H."/>
            <person name="Huang B."/>
            <person name="Lee V."/>
            <person name="Espinosa-Alvarez O."/>
            <person name="Ortiz P.A."/>
            <person name="Costa-Martins A.G."/>
            <person name="Teixeira M.M."/>
            <person name="Buck G.A."/>
        </authorList>
    </citation>
    <scope>NUCLEOTIDE SEQUENCE [LARGE SCALE GENOMIC DNA]</scope>
    <source>
        <strain evidence="18 19">025E</strain>
    </source>
</reference>
<dbReference type="OrthoDB" id="272861at2759"/>
<dbReference type="Proteomes" id="UP000284403">
    <property type="component" value="Unassembled WGS sequence"/>
</dbReference>
<dbReference type="SMART" id="SM00312">
    <property type="entry name" value="PX"/>
    <property type="match status" value="1"/>
</dbReference>
<dbReference type="SUPFAM" id="SSF64268">
    <property type="entry name" value="PX domain"/>
    <property type="match status" value="1"/>
</dbReference>
<dbReference type="CDD" id="cd05123">
    <property type="entry name" value="STKc_AGC"/>
    <property type="match status" value="1"/>
</dbReference>
<dbReference type="InterPro" id="IPR024311">
    <property type="entry name" value="Lipocalin-like"/>
</dbReference>
<dbReference type="Gene3D" id="3.30.40.10">
    <property type="entry name" value="Zinc/RING finger domain, C3HC4 (zinc finger)"/>
    <property type="match status" value="1"/>
</dbReference>
<keyword evidence="5" id="KW-0479">Metal-binding</keyword>
<dbReference type="Pfam" id="PF00787">
    <property type="entry name" value="PX"/>
    <property type="match status" value="1"/>
</dbReference>
<dbReference type="InterPro" id="IPR000306">
    <property type="entry name" value="Znf_FYVE"/>
</dbReference>
<evidence type="ECO:0000256" key="11">
    <source>
        <dbReference type="PROSITE-ProRule" id="PRU00091"/>
    </source>
</evidence>
<protein>
    <submittedName>
        <fullName evidence="18">Zinc finger protein kinase</fullName>
        <ecNumber evidence="18">2.7.11.-</ecNumber>
    </submittedName>
</protein>
<dbReference type="Gene3D" id="1.10.510.10">
    <property type="entry name" value="Transferase(Phosphotransferase) domain 1"/>
    <property type="match status" value="1"/>
</dbReference>
<dbReference type="SMART" id="SM00064">
    <property type="entry name" value="FYVE"/>
    <property type="match status" value="1"/>
</dbReference>
<dbReference type="InterPro" id="IPR013083">
    <property type="entry name" value="Znf_RING/FYVE/PHD"/>
</dbReference>
<keyword evidence="8 18" id="KW-0418">Kinase</keyword>
<dbReference type="Gene3D" id="3.30.1520.10">
    <property type="entry name" value="Phox-like domain"/>
    <property type="match status" value="1"/>
</dbReference>
<feature type="region of interest" description="Disordered" evidence="13">
    <location>
        <begin position="167"/>
        <end position="256"/>
    </location>
</feature>
<accession>A0A3R7LMC9</accession>
<keyword evidence="19" id="KW-1185">Reference proteome</keyword>
<evidence type="ECO:0000313" key="19">
    <source>
        <dbReference type="Proteomes" id="UP000284403"/>
    </source>
</evidence>
<dbReference type="InterPro" id="IPR000719">
    <property type="entry name" value="Prot_kinase_dom"/>
</dbReference>
<dbReference type="Pfam" id="PF13924">
    <property type="entry name" value="Lipocalin_5"/>
    <property type="match status" value="1"/>
</dbReference>
<dbReference type="SUPFAM" id="SSF56112">
    <property type="entry name" value="Protein kinase-like (PK-like)"/>
    <property type="match status" value="1"/>
</dbReference>
<evidence type="ECO:0000259" key="17">
    <source>
        <dbReference type="PROSITE" id="PS51285"/>
    </source>
</evidence>
<dbReference type="GO" id="GO:0008270">
    <property type="term" value="F:zinc ion binding"/>
    <property type="evidence" value="ECO:0007669"/>
    <property type="project" value="UniProtKB-KW"/>
</dbReference>
<evidence type="ECO:0000256" key="10">
    <source>
        <dbReference type="ARBA" id="ARBA00022840"/>
    </source>
</evidence>
<dbReference type="PROSITE" id="PS00108">
    <property type="entry name" value="PROTEIN_KINASE_ST"/>
    <property type="match status" value="1"/>
</dbReference>
<dbReference type="InterPro" id="IPR017441">
    <property type="entry name" value="Protein_kinase_ATP_BS"/>
</dbReference>